<proteinExistence type="predicted"/>
<evidence type="ECO:0000256" key="2">
    <source>
        <dbReference type="ARBA" id="ARBA00022737"/>
    </source>
</evidence>
<dbReference type="Gene3D" id="3.30.70.330">
    <property type="match status" value="1"/>
</dbReference>
<dbReference type="PANTHER" id="PTHR12620">
    <property type="entry name" value="U2 SNRNP AUXILIARY FACTOR, SMALL SUBUNIT"/>
    <property type="match status" value="1"/>
</dbReference>
<name>A0A3P7ECB3_WUCBA</name>
<dbReference type="InterPro" id="IPR009145">
    <property type="entry name" value="U2AF_small"/>
</dbReference>
<dbReference type="PROSITE" id="PS50103">
    <property type="entry name" value="ZF_C3H1"/>
    <property type="match status" value="1"/>
</dbReference>
<dbReference type="Proteomes" id="UP000270924">
    <property type="component" value="Unassembled WGS sequence"/>
</dbReference>
<keyword evidence="1 5" id="KW-0479">Metal-binding</keyword>
<dbReference type="InterPro" id="IPR000571">
    <property type="entry name" value="Znf_CCCH"/>
</dbReference>
<gene>
    <name evidence="7" type="ORF">WBA_LOCUS7563</name>
</gene>
<organism evidence="7 8">
    <name type="scientific">Wuchereria bancrofti</name>
    <dbReference type="NCBI Taxonomy" id="6293"/>
    <lineage>
        <taxon>Eukaryota</taxon>
        <taxon>Metazoa</taxon>
        <taxon>Ecdysozoa</taxon>
        <taxon>Nematoda</taxon>
        <taxon>Chromadorea</taxon>
        <taxon>Rhabditida</taxon>
        <taxon>Spirurina</taxon>
        <taxon>Spiruromorpha</taxon>
        <taxon>Filarioidea</taxon>
        <taxon>Onchocercidae</taxon>
        <taxon>Wuchereria</taxon>
    </lineage>
</organism>
<evidence type="ECO:0000259" key="6">
    <source>
        <dbReference type="PROSITE" id="PS50103"/>
    </source>
</evidence>
<evidence type="ECO:0000256" key="4">
    <source>
        <dbReference type="ARBA" id="ARBA00022833"/>
    </source>
</evidence>
<protein>
    <recommendedName>
        <fullName evidence="6">C3H1-type domain-containing protein</fullName>
    </recommendedName>
</protein>
<evidence type="ECO:0000256" key="5">
    <source>
        <dbReference type="PROSITE-ProRule" id="PRU00723"/>
    </source>
</evidence>
<dbReference type="GO" id="GO:0089701">
    <property type="term" value="C:U2AF complex"/>
    <property type="evidence" value="ECO:0007669"/>
    <property type="project" value="InterPro"/>
</dbReference>
<reference evidence="7 8" key="1">
    <citation type="submission" date="2018-11" db="EMBL/GenBank/DDBJ databases">
        <authorList>
            <consortium name="Pathogen Informatics"/>
        </authorList>
    </citation>
    <scope>NUCLEOTIDE SEQUENCE [LARGE SCALE GENOMIC DNA]</scope>
</reference>
<dbReference type="Pfam" id="PF00642">
    <property type="entry name" value="zf-CCCH"/>
    <property type="match status" value="1"/>
</dbReference>
<dbReference type="GO" id="GO:0003723">
    <property type="term" value="F:RNA binding"/>
    <property type="evidence" value="ECO:0007669"/>
    <property type="project" value="InterPro"/>
</dbReference>
<dbReference type="PRINTS" id="PR01848">
    <property type="entry name" value="U2AUXFACTOR"/>
</dbReference>
<dbReference type="GO" id="GO:0000398">
    <property type="term" value="P:mRNA splicing, via spliceosome"/>
    <property type="evidence" value="ECO:0007669"/>
    <property type="project" value="InterPro"/>
</dbReference>
<keyword evidence="3 5" id="KW-0863">Zinc-finger</keyword>
<sequence length="118" mass="14177">MLDECYNDELVQAEWNIQQKHRVNCSFYLKIGACRHGDKCSRLHTRPISSKTILLKNFYHFGDIIRQDFSKEKEQREFDEFFREVYLEIDEEYGEIDEMNVCDNTGEHMLGNVYIKIN</sequence>
<dbReference type="OrthoDB" id="423462at2759"/>
<accession>A0A3P7ECB3</accession>
<evidence type="ECO:0000256" key="1">
    <source>
        <dbReference type="ARBA" id="ARBA00022723"/>
    </source>
</evidence>
<keyword evidence="4 5" id="KW-0862">Zinc</keyword>
<dbReference type="EMBL" id="UYWW01005485">
    <property type="protein sequence ID" value="VDM14177.1"/>
    <property type="molecule type" value="Genomic_DNA"/>
</dbReference>
<dbReference type="InParanoid" id="A0A3P7ECB3"/>
<feature type="zinc finger region" description="C3H1-type" evidence="5">
    <location>
        <begin position="19"/>
        <end position="47"/>
    </location>
</feature>
<dbReference type="AlphaFoldDB" id="A0A3P7ECB3"/>
<keyword evidence="2" id="KW-0677">Repeat</keyword>
<feature type="domain" description="C3H1-type" evidence="6">
    <location>
        <begin position="19"/>
        <end position="47"/>
    </location>
</feature>
<evidence type="ECO:0000313" key="8">
    <source>
        <dbReference type="Proteomes" id="UP000270924"/>
    </source>
</evidence>
<evidence type="ECO:0000313" key="7">
    <source>
        <dbReference type="EMBL" id="VDM14177.1"/>
    </source>
</evidence>
<dbReference type="GO" id="GO:0008270">
    <property type="term" value="F:zinc ion binding"/>
    <property type="evidence" value="ECO:0007669"/>
    <property type="project" value="UniProtKB-KW"/>
</dbReference>
<dbReference type="InterPro" id="IPR012677">
    <property type="entry name" value="Nucleotide-bd_a/b_plait_sf"/>
</dbReference>
<keyword evidence="8" id="KW-1185">Reference proteome</keyword>
<evidence type="ECO:0000256" key="3">
    <source>
        <dbReference type="ARBA" id="ARBA00022771"/>
    </source>
</evidence>